<reference evidence="1" key="1">
    <citation type="submission" date="2014-11" db="EMBL/GenBank/DDBJ databases">
        <authorList>
            <person name="Amaro Gonzalez C."/>
        </authorList>
    </citation>
    <scope>NUCLEOTIDE SEQUENCE</scope>
</reference>
<dbReference type="AlphaFoldDB" id="A0A0E9P798"/>
<dbReference type="EMBL" id="GBXM01108662">
    <property type="protein sequence ID" value="JAG99914.1"/>
    <property type="molecule type" value="Transcribed_RNA"/>
</dbReference>
<organism evidence="1">
    <name type="scientific">Anguilla anguilla</name>
    <name type="common">European freshwater eel</name>
    <name type="synonym">Muraena anguilla</name>
    <dbReference type="NCBI Taxonomy" id="7936"/>
    <lineage>
        <taxon>Eukaryota</taxon>
        <taxon>Metazoa</taxon>
        <taxon>Chordata</taxon>
        <taxon>Craniata</taxon>
        <taxon>Vertebrata</taxon>
        <taxon>Euteleostomi</taxon>
        <taxon>Actinopterygii</taxon>
        <taxon>Neopterygii</taxon>
        <taxon>Teleostei</taxon>
        <taxon>Anguilliformes</taxon>
        <taxon>Anguillidae</taxon>
        <taxon>Anguilla</taxon>
    </lineage>
</organism>
<name>A0A0E9P798_ANGAN</name>
<accession>A0A0E9P798</accession>
<protein>
    <submittedName>
        <fullName evidence="1">Uncharacterized protein</fullName>
    </submittedName>
</protein>
<reference evidence="1" key="2">
    <citation type="journal article" date="2015" name="Fish Shellfish Immunol.">
        <title>Early steps in the European eel (Anguilla anguilla)-Vibrio vulnificus interaction in the gills: Role of the RtxA13 toxin.</title>
        <authorList>
            <person name="Callol A."/>
            <person name="Pajuelo D."/>
            <person name="Ebbesson L."/>
            <person name="Teles M."/>
            <person name="MacKenzie S."/>
            <person name="Amaro C."/>
        </authorList>
    </citation>
    <scope>NUCLEOTIDE SEQUENCE</scope>
</reference>
<sequence>MSERVSGRYSECINATV</sequence>
<proteinExistence type="predicted"/>
<evidence type="ECO:0000313" key="1">
    <source>
        <dbReference type="EMBL" id="JAG99914.1"/>
    </source>
</evidence>